<dbReference type="OrthoDB" id="2432655at2759"/>
<proteinExistence type="predicted"/>
<dbReference type="EMBL" id="CAJVPY010020590">
    <property type="protein sequence ID" value="CAG8776225.1"/>
    <property type="molecule type" value="Genomic_DNA"/>
</dbReference>
<dbReference type="AlphaFoldDB" id="A0A9N9NVK9"/>
<reference evidence="2" key="1">
    <citation type="submission" date="2021-06" db="EMBL/GenBank/DDBJ databases">
        <authorList>
            <person name="Kallberg Y."/>
            <person name="Tangrot J."/>
            <person name="Rosling A."/>
        </authorList>
    </citation>
    <scope>NUCLEOTIDE SEQUENCE</scope>
    <source>
        <strain evidence="2">MA453B</strain>
    </source>
</reference>
<accession>A0A9N9NVK9</accession>
<dbReference type="Proteomes" id="UP000789405">
    <property type="component" value="Unassembled WGS sequence"/>
</dbReference>
<comment type="caution">
    <text evidence="2">The sequence shown here is derived from an EMBL/GenBank/DDBJ whole genome shotgun (WGS) entry which is preliminary data.</text>
</comment>
<keyword evidence="3" id="KW-1185">Reference proteome</keyword>
<name>A0A9N9NVK9_9GLOM</name>
<feature type="region of interest" description="Disordered" evidence="1">
    <location>
        <begin position="1"/>
        <end position="26"/>
    </location>
</feature>
<evidence type="ECO:0000313" key="3">
    <source>
        <dbReference type="Proteomes" id="UP000789405"/>
    </source>
</evidence>
<sequence>MTFGQDNIDESVESNTLMTTSSASSHTNIELGTVVSENSQNNTNNKSDTLTTAFSHADIVNDHQNARNLENDEQCTVISENSQNNTNENTLESDILTTASNALHSDIVQKNTSTLVKNKSKKRNSISILPHNTNIKVNDH</sequence>
<evidence type="ECO:0000256" key="1">
    <source>
        <dbReference type="SAM" id="MobiDB-lite"/>
    </source>
</evidence>
<evidence type="ECO:0000313" key="2">
    <source>
        <dbReference type="EMBL" id="CAG8776225.1"/>
    </source>
</evidence>
<organism evidence="2 3">
    <name type="scientific">Dentiscutata erythropus</name>
    <dbReference type="NCBI Taxonomy" id="1348616"/>
    <lineage>
        <taxon>Eukaryota</taxon>
        <taxon>Fungi</taxon>
        <taxon>Fungi incertae sedis</taxon>
        <taxon>Mucoromycota</taxon>
        <taxon>Glomeromycotina</taxon>
        <taxon>Glomeromycetes</taxon>
        <taxon>Diversisporales</taxon>
        <taxon>Gigasporaceae</taxon>
        <taxon>Dentiscutata</taxon>
    </lineage>
</organism>
<gene>
    <name evidence="2" type="ORF">DERYTH_LOCUS19182</name>
</gene>
<protein>
    <submittedName>
        <fullName evidence="2">11175_t:CDS:1</fullName>
    </submittedName>
</protein>
<feature type="compositionally biased region" description="Polar residues" evidence="1">
    <location>
        <begin position="13"/>
        <end position="26"/>
    </location>
</feature>